<reference evidence="1" key="1">
    <citation type="submission" date="2014-05" db="EMBL/GenBank/DDBJ databases">
        <authorList>
            <person name="Chronopoulou M."/>
        </authorList>
    </citation>
    <scope>NUCLEOTIDE SEQUENCE</scope>
    <source>
        <tissue evidence="1">Whole organism</tissue>
    </source>
</reference>
<organism evidence="1">
    <name type="scientific">Lepeophtheirus salmonis</name>
    <name type="common">Salmon louse</name>
    <name type="synonym">Caligus salmonis</name>
    <dbReference type="NCBI Taxonomy" id="72036"/>
    <lineage>
        <taxon>Eukaryota</taxon>
        <taxon>Metazoa</taxon>
        <taxon>Ecdysozoa</taxon>
        <taxon>Arthropoda</taxon>
        <taxon>Crustacea</taxon>
        <taxon>Multicrustacea</taxon>
        <taxon>Hexanauplia</taxon>
        <taxon>Copepoda</taxon>
        <taxon>Siphonostomatoida</taxon>
        <taxon>Caligidae</taxon>
        <taxon>Lepeophtheirus</taxon>
    </lineage>
</organism>
<sequence length="43" mass="5064">MDNVLWINYYLDSHPGRSWKRKYILCLQTLKKILGSDGVLVLL</sequence>
<protein>
    <submittedName>
        <fullName evidence="1">Uncharacterized protein</fullName>
    </submittedName>
</protein>
<dbReference type="EMBL" id="HACA01003277">
    <property type="protein sequence ID" value="CDW20638.1"/>
    <property type="molecule type" value="Transcribed_RNA"/>
</dbReference>
<dbReference type="AlphaFoldDB" id="A0A0K2T3M3"/>
<accession>A0A0K2T3M3</accession>
<proteinExistence type="predicted"/>
<evidence type="ECO:0000313" key="1">
    <source>
        <dbReference type="EMBL" id="CDW20638.1"/>
    </source>
</evidence>
<name>A0A0K2T3M3_LEPSM</name>